<reference evidence="2 3" key="1">
    <citation type="submission" date="2020-02" db="EMBL/GenBank/DDBJ databases">
        <title>Synteny-based analysis reveals conserved mechanism for high triclosan tolerance in Pseudomonas, as well as instances of horizontal transfer.</title>
        <authorList>
            <person name="Mcfarland A.G."/>
            <person name="Bertucci H.K."/>
            <person name="Litmann E."/>
            <person name="Shen J."/>
            <person name="Huttenhower C."/>
            <person name="Hartmann E.M."/>
        </authorList>
    </citation>
    <scope>NUCLEOTIDE SEQUENCE [LARGE SCALE GENOMIC DNA]</scope>
    <source>
        <strain evidence="2 3">115A1</strain>
    </source>
</reference>
<dbReference type="RefSeq" id="WP_181068749.1">
    <property type="nucleotide sequence ID" value="NZ_JAAMRF010000001.1"/>
</dbReference>
<dbReference type="PANTHER" id="PTHR40115">
    <property type="entry name" value="INNER MEMBRANE PROTEIN WITH PEPSY TM HELIX"/>
    <property type="match status" value="1"/>
</dbReference>
<dbReference type="InterPro" id="IPR032307">
    <property type="entry name" value="PepSY_TM-like_2"/>
</dbReference>
<evidence type="ECO:0000313" key="3">
    <source>
        <dbReference type="Proteomes" id="UP000786387"/>
    </source>
</evidence>
<feature type="transmembrane region" description="Helical" evidence="1">
    <location>
        <begin position="144"/>
        <end position="167"/>
    </location>
</feature>
<feature type="transmembrane region" description="Helical" evidence="1">
    <location>
        <begin position="179"/>
        <end position="197"/>
    </location>
</feature>
<dbReference type="EMBL" id="JAAMRF010000001">
    <property type="protein sequence ID" value="MBA1271894.1"/>
    <property type="molecule type" value="Genomic_DNA"/>
</dbReference>
<evidence type="ECO:0000313" key="2">
    <source>
        <dbReference type="EMBL" id="MBA1271894.1"/>
    </source>
</evidence>
<evidence type="ECO:0008006" key="4">
    <source>
        <dbReference type="Google" id="ProtNLM"/>
    </source>
</evidence>
<name>A0ABR5YVD5_9GAMM</name>
<proteinExistence type="predicted"/>
<evidence type="ECO:0000256" key="1">
    <source>
        <dbReference type="SAM" id="Phobius"/>
    </source>
</evidence>
<keyword evidence="1" id="KW-0812">Transmembrane</keyword>
<gene>
    <name evidence="2" type="ORF">G7026_00860</name>
</gene>
<keyword evidence="3" id="KW-1185">Reference proteome</keyword>
<keyword evidence="1" id="KW-0472">Membrane</keyword>
<feature type="transmembrane region" description="Helical" evidence="1">
    <location>
        <begin position="12"/>
        <end position="34"/>
    </location>
</feature>
<accession>A0ABR5YVD5</accession>
<dbReference type="PANTHER" id="PTHR40115:SF1">
    <property type="entry name" value="INNER MEMBRANE PROTEIN WITH PEPSY TM HELIX"/>
    <property type="match status" value="1"/>
</dbReference>
<dbReference type="Proteomes" id="UP000786387">
    <property type="component" value="Unassembled WGS sequence"/>
</dbReference>
<protein>
    <recommendedName>
        <fullName evidence="4">PepSY-associated TM helix domain-containing protein</fullName>
    </recommendedName>
</protein>
<keyword evidence="1" id="KW-1133">Transmembrane helix</keyword>
<sequence length="198" mass="21937">MPRLWFGTLRQWHWISSALCLVGMLLFAITGITLNHAASIESRAQVHHQEARLPEPLQRALLDAPPAQGLPAALRGWLESELDISLAGREAEWSDGELYIALPRPGGDAWLSLDLDSGELEYERTDRGWISWFNDLHKGRHTGLAWSLFIDVFAVACVLFSLTGLLLLQRHAGARPGTWPLVGAGLVIPVLLALLFIH</sequence>
<dbReference type="Pfam" id="PF16357">
    <property type="entry name" value="PepSY_TM_like_2"/>
    <property type="match status" value="1"/>
</dbReference>
<organism evidence="2 3">
    <name type="scientific">Stutzerimonas azotifigens</name>
    <dbReference type="NCBI Taxonomy" id="291995"/>
    <lineage>
        <taxon>Bacteria</taxon>
        <taxon>Pseudomonadati</taxon>
        <taxon>Pseudomonadota</taxon>
        <taxon>Gammaproteobacteria</taxon>
        <taxon>Pseudomonadales</taxon>
        <taxon>Pseudomonadaceae</taxon>
        <taxon>Stutzerimonas</taxon>
    </lineage>
</organism>
<comment type="caution">
    <text evidence="2">The sequence shown here is derived from an EMBL/GenBank/DDBJ whole genome shotgun (WGS) entry which is preliminary data.</text>
</comment>